<gene>
    <name evidence="6" type="ORF">J057_11776</name>
</gene>
<dbReference type="Pfam" id="PF03466">
    <property type="entry name" value="LysR_substrate"/>
    <property type="match status" value="1"/>
</dbReference>
<dbReference type="Gene3D" id="3.40.190.10">
    <property type="entry name" value="Periplasmic binding protein-like II"/>
    <property type="match status" value="2"/>
</dbReference>
<dbReference type="RefSeq" id="WP_004580320.1">
    <property type="nucleotide sequence ID" value="NZ_AP028878.1"/>
</dbReference>
<dbReference type="OrthoDB" id="5723059at2"/>
<dbReference type="FunFam" id="1.10.10.10:FF:000001">
    <property type="entry name" value="LysR family transcriptional regulator"/>
    <property type="match status" value="1"/>
</dbReference>
<evidence type="ECO:0000256" key="1">
    <source>
        <dbReference type="ARBA" id="ARBA00009437"/>
    </source>
</evidence>
<name>N6W0H2_9GAMM</name>
<sequence>MKTNLRGDWLVTFVAVVEAGSFTLAAQRLHRTQSAVSMQIQQLETAANHQLLIRDRTGVVPTAAGEQLLRHARKVSEAMSDAAHVFDNADVAAGILRVGIPEEYAGTALPKLLSQFQRRQPRVQLQVTCASSDQLARGLKANTLDLGVLVEDRGYREGKPLLYDPTLWVMSGTFELPADGELPLVLFDQQCWWRQWALDRVQETGAPWRIAYTSGSIFGVAAAISAGLGIGVLGQSTLPGNAVVVPAGTGLPTLPGSHLILHVVNPEAPGASEMADRIEEHFK</sequence>
<organism evidence="6 7">
    <name type="scientific">Marinobacter nanhaiticus D15-8W</name>
    <dbReference type="NCBI Taxonomy" id="626887"/>
    <lineage>
        <taxon>Bacteria</taxon>
        <taxon>Pseudomonadati</taxon>
        <taxon>Pseudomonadota</taxon>
        <taxon>Gammaproteobacteria</taxon>
        <taxon>Pseudomonadales</taxon>
        <taxon>Marinobacteraceae</taxon>
        <taxon>Marinobacter</taxon>
    </lineage>
</organism>
<dbReference type="InterPro" id="IPR050176">
    <property type="entry name" value="LTTR"/>
</dbReference>
<evidence type="ECO:0000313" key="7">
    <source>
        <dbReference type="Proteomes" id="UP000013165"/>
    </source>
</evidence>
<keyword evidence="4" id="KW-0804">Transcription</keyword>
<reference evidence="6 7" key="1">
    <citation type="journal article" date="2013" name="Genome Announc.">
        <title>Genome Sequence of the Polycyclic Aromatic Hydrocarbon-Degrading Bacterium Strain Marinobacter nanhaiticus D15-8WT.</title>
        <authorList>
            <person name="Cui Z."/>
            <person name="Gao W."/>
            <person name="Li Q."/>
            <person name="Xu G."/>
            <person name="Zheng L."/>
        </authorList>
    </citation>
    <scope>NUCLEOTIDE SEQUENCE [LARGE SCALE GENOMIC DNA]</scope>
    <source>
        <strain evidence="6 7">D15-8W</strain>
    </source>
</reference>
<protein>
    <submittedName>
        <fullName evidence="6">LysR family transcriptional regulator</fullName>
    </submittedName>
</protein>
<dbReference type="GO" id="GO:0003700">
    <property type="term" value="F:DNA-binding transcription factor activity"/>
    <property type="evidence" value="ECO:0007669"/>
    <property type="project" value="InterPro"/>
</dbReference>
<dbReference type="PRINTS" id="PR00039">
    <property type="entry name" value="HTHLYSR"/>
</dbReference>
<evidence type="ECO:0000256" key="2">
    <source>
        <dbReference type="ARBA" id="ARBA00023015"/>
    </source>
</evidence>
<dbReference type="InterPro" id="IPR000847">
    <property type="entry name" value="LysR_HTH_N"/>
</dbReference>
<evidence type="ECO:0000256" key="4">
    <source>
        <dbReference type="ARBA" id="ARBA00023163"/>
    </source>
</evidence>
<dbReference type="InterPro" id="IPR036390">
    <property type="entry name" value="WH_DNA-bd_sf"/>
</dbReference>
<dbReference type="PANTHER" id="PTHR30579">
    <property type="entry name" value="TRANSCRIPTIONAL REGULATOR"/>
    <property type="match status" value="1"/>
</dbReference>
<evidence type="ECO:0000256" key="3">
    <source>
        <dbReference type="ARBA" id="ARBA00023125"/>
    </source>
</evidence>
<dbReference type="InterPro" id="IPR005119">
    <property type="entry name" value="LysR_subst-bd"/>
</dbReference>
<dbReference type="Gene3D" id="1.10.10.10">
    <property type="entry name" value="Winged helix-like DNA-binding domain superfamily/Winged helix DNA-binding domain"/>
    <property type="match status" value="1"/>
</dbReference>
<comment type="caution">
    <text evidence="6">The sequence shown here is derived from an EMBL/GenBank/DDBJ whole genome shotgun (WGS) entry which is preliminary data.</text>
</comment>
<dbReference type="AlphaFoldDB" id="N6W0H2"/>
<evidence type="ECO:0000313" key="6">
    <source>
        <dbReference type="EMBL" id="ENO16030.1"/>
    </source>
</evidence>
<proteinExistence type="inferred from homology"/>
<dbReference type="Pfam" id="PF00126">
    <property type="entry name" value="HTH_1"/>
    <property type="match status" value="1"/>
</dbReference>
<keyword evidence="7" id="KW-1185">Reference proteome</keyword>
<evidence type="ECO:0000259" key="5">
    <source>
        <dbReference type="PROSITE" id="PS50931"/>
    </source>
</evidence>
<dbReference type="SUPFAM" id="SSF53850">
    <property type="entry name" value="Periplasmic binding protein-like II"/>
    <property type="match status" value="1"/>
</dbReference>
<comment type="similarity">
    <text evidence="1">Belongs to the LysR transcriptional regulatory family.</text>
</comment>
<dbReference type="HOGENOM" id="CLU_039613_1_4_6"/>
<dbReference type="eggNOG" id="COG0583">
    <property type="taxonomic scope" value="Bacteria"/>
</dbReference>
<keyword evidence="3" id="KW-0238">DNA-binding</keyword>
<feature type="domain" description="HTH lysR-type" evidence="5">
    <location>
        <begin position="1"/>
        <end position="62"/>
    </location>
</feature>
<dbReference type="STRING" id="626887.J057_11776"/>
<dbReference type="PANTHER" id="PTHR30579:SF7">
    <property type="entry name" value="HTH-TYPE TRANSCRIPTIONAL REGULATOR LRHA-RELATED"/>
    <property type="match status" value="1"/>
</dbReference>
<dbReference type="PATRIC" id="fig|626887.3.peg.2363"/>
<dbReference type="SUPFAM" id="SSF46785">
    <property type="entry name" value="Winged helix' DNA-binding domain"/>
    <property type="match status" value="1"/>
</dbReference>
<accession>N6W0H2</accession>
<keyword evidence="2" id="KW-0805">Transcription regulation</keyword>
<dbReference type="GO" id="GO:0003677">
    <property type="term" value="F:DNA binding"/>
    <property type="evidence" value="ECO:0007669"/>
    <property type="project" value="UniProtKB-KW"/>
</dbReference>
<dbReference type="EMBL" id="APLQ01000011">
    <property type="protein sequence ID" value="ENO16030.1"/>
    <property type="molecule type" value="Genomic_DNA"/>
</dbReference>
<dbReference type="PROSITE" id="PS50931">
    <property type="entry name" value="HTH_LYSR"/>
    <property type="match status" value="1"/>
</dbReference>
<dbReference type="InterPro" id="IPR036388">
    <property type="entry name" value="WH-like_DNA-bd_sf"/>
</dbReference>
<dbReference type="Proteomes" id="UP000013165">
    <property type="component" value="Unassembled WGS sequence"/>
</dbReference>